<reference evidence="8 9" key="1">
    <citation type="journal article" date="2011" name="Science">
        <title>Comparative functional genomics of the fission yeasts.</title>
        <authorList>
            <person name="Rhind N."/>
            <person name="Chen Z."/>
            <person name="Yassour M."/>
            <person name="Thompson D.A."/>
            <person name="Haas B.J."/>
            <person name="Habib N."/>
            <person name="Wapinski I."/>
            <person name="Roy S."/>
            <person name="Lin M.F."/>
            <person name="Heiman D.I."/>
            <person name="Young S.K."/>
            <person name="Furuya K."/>
            <person name="Guo Y."/>
            <person name="Pidoux A."/>
            <person name="Chen H.M."/>
            <person name="Robbertse B."/>
            <person name="Goldberg J.M."/>
            <person name="Aoki K."/>
            <person name="Bayne E.H."/>
            <person name="Berlin A.M."/>
            <person name="Desjardins C.A."/>
            <person name="Dobbs E."/>
            <person name="Dukaj L."/>
            <person name="Fan L."/>
            <person name="FitzGerald M.G."/>
            <person name="French C."/>
            <person name="Gujja S."/>
            <person name="Hansen K."/>
            <person name="Keifenheim D."/>
            <person name="Levin J.Z."/>
            <person name="Mosher R.A."/>
            <person name="Mueller C.A."/>
            <person name="Pfiffner J."/>
            <person name="Priest M."/>
            <person name="Russ C."/>
            <person name="Smialowska A."/>
            <person name="Swoboda P."/>
            <person name="Sykes S.M."/>
            <person name="Vaughn M."/>
            <person name="Vengrova S."/>
            <person name="Yoder R."/>
            <person name="Zeng Q."/>
            <person name="Allshire R."/>
            <person name="Baulcombe D."/>
            <person name="Birren B.W."/>
            <person name="Brown W."/>
            <person name="Ekwall K."/>
            <person name="Kellis M."/>
            <person name="Leatherwood J."/>
            <person name="Levin H."/>
            <person name="Margalit H."/>
            <person name="Martienssen R."/>
            <person name="Nieduszynski C.A."/>
            <person name="Spatafora J.W."/>
            <person name="Friedman N."/>
            <person name="Dalgaard J.Z."/>
            <person name="Baumann P."/>
            <person name="Niki H."/>
            <person name="Regev A."/>
            <person name="Nusbaum C."/>
        </authorList>
    </citation>
    <scope>NUCLEOTIDE SEQUENCE [LARGE SCALE GENOMIC DNA]</scope>
    <source>
        <strain evidence="9">yFS286</strain>
    </source>
</reference>
<evidence type="ECO:0000313" key="8">
    <source>
        <dbReference type="EMBL" id="EPX70612.1"/>
    </source>
</evidence>
<accession>S9PRN4</accession>
<dbReference type="OrthoDB" id="272512at2759"/>
<keyword evidence="2 7" id="KW-0812">Transmembrane</keyword>
<dbReference type="GeneID" id="25033308"/>
<evidence type="ECO:0000256" key="7">
    <source>
        <dbReference type="SAM" id="Phobius"/>
    </source>
</evidence>
<proteinExistence type="predicted"/>
<feature type="transmembrane region" description="Helical" evidence="7">
    <location>
        <begin position="224"/>
        <end position="245"/>
    </location>
</feature>
<dbReference type="OMA" id="EKFTRWR"/>
<dbReference type="PANTHER" id="PTHR23063:SF60">
    <property type="entry name" value="LYSOPHOSPHATIDIC ACID:OLEOYL-COA ACYLTRANSFERASE 1"/>
    <property type="match status" value="1"/>
</dbReference>
<dbReference type="Proteomes" id="UP000016088">
    <property type="component" value="Unassembled WGS sequence"/>
</dbReference>
<evidence type="ECO:0000256" key="5">
    <source>
        <dbReference type="ARBA" id="ARBA00023136"/>
    </source>
</evidence>
<keyword evidence="6 8" id="KW-0012">Acyltransferase</keyword>
<dbReference type="eggNOG" id="KOG2898">
    <property type="taxonomic scope" value="Eukaryota"/>
</dbReference>
<keyword evidence="3 7" id="KW-1133">Transmembrane helix</keyword>
<evidence type="ECO:0000256" key="4">
    <source>
        <dbReference type="ARBA" id="ARBA00023098"/>
    </source>
</evidence>
<dbReference type="PANTHER" id="PTHR23063">
    <property type="entry name" value="PHOSPHOLIPID ACYLTRANSFERASE"/>
    <property type="match status" value="1"/>
</dbReference>
<dbReference type="EMBL" id="KE503208">
    <property type="protein sequence ID" value="EPX70612.1"/>
    <property type="molecule type" value="Genomic_DNA"/>
</dbReference>
<dbReference type="AlphaFoldDB" id="S9PRN4"/>
<evidence type="ECO:0000256" key="2">
    <source>
        <dbReference type="ARBA" id="ARBA00022692"/>
    </source>
</evidence>
<feature type="transmembrane region" description="Helical" evidence="7">
    <location>
        <begin position="32"/>
        <end position="61"/>
    </location>
</feature>
<name>S9PRN4_SCHOY</name>
<dbReference type="RefSeq" id="XP_013020640.1">
    <property type="nucleotide sequence ID" value="XM_013165186.1"/>
</dbReference>
<keyword evidence="5 7" id="KW-0472">Membrane</keyword>
<organism evidence="8 9">
    <name type="scientific">Schizosaccharomyces octosporus (strain yFS286)</name>
    <name type="common">Fission yeast</name>
    <name type="synonym">Octosporomyces octosporus</name>
    <dbReference type="NCBI Taxonomy" id="483514"/>
    <lineage>
        <taxon>Eukaryota</taxon>
        <taxon>Fungi</taxon>
        <taxon>Dikarya</taxon>
        <taxon>Ascomycota</taxon>
        <taxon>Taphrinomycotina</taxon>
        <taxon>Schizosaccharomycetes</taxon>
        <taxon>Schizosaccharomycetales</taxon>
        <taxon>Schizosaccharomycetaceae</taxon>
        <taxon>Schizosaccharomyces</taxon>
    </lineage>
</organism>
<evidence type="ECO:0000313" key="9">
    <source>
        <dbReference type="Proteomes" id="UP000016088"/>
    </source>
</evidence>
<keyword evidence="1" id="KW-0808">Transferase</keyword>
<dbReference type="VEuPathDB" id="FungiDB:SOCG_04344"/>
<keyword evidence="9" id="KW-1185">Reference proteome</keyword>
<sequence length="304" mass="33744">MEKFTRWRDAGTGIAPFHPIYAEKPSITSFKWLIILPVALVRIPLCVITSIFYFVIWSGILKRLLSFQQAISGFFERSLSRIVLFSLGCFRLSYTLVGTFVQGDSLQAGDIVAVNSTSPVDVLTVSSLFDCIFVQANSKSSNVLPVSSITAFFSHFSRVNLMLPPPARDLRPLSEICKDATKNGKVVIVFPEGSTTNGRGLCQLTKCLESAGSTDRIFCLYLRYLPAAITLSVPSVLTFISSILLTTSFEVRARMSAEPEIPRNCNNVNDNVLDKLCRLGRTRATNLNLTEKQIYLEATSKKYD</sequence>
<dbReference type="GO" id="GO:0016746">
    <property type="term" value="F:acyltransferase activity"/>
    <property type="evidence" value="ECO:0007669"/>
    <property type="project" value="UniProtKB-KW"/>
</dbReference>
<evidence type="ECO:0000256" key="3">
    <source>
        <dbReference type="ARBA" id="ARBA00022989"/>
    </source>
</evidence>
<dbReference type="HOGENOM" id="CLU_048121_0_0_1"/>
<evidence type="ECO:0000256" key="1">
    <source>
        <dbReference type="ARBA" id="ARBA00022679"/>
    </source>
</evidence>
<evidence type="ECO:0000256" key="6">
    <source>
        <dbReference type="ARBA" id="ARBA00023315"/>
    </source>
</evidence>
<keyword evidence="4" id="KW-0443">Lipid metabolism</keyword>
<gene>
    <name evidence="8" type="ORF">SOCG_04344</name>
</gene>
<protein>
    <submittedName>
        <fullName evidence="8">Acyltransferase</fullName>
    </submittedName>
</protein>
<dbReference type="GO" id="GO:0006629">
    <property type="term" value="P:lipid metabolic process"/>
    <property type="evidence" value="ECO:0007669"/>
    <property type="project" value="UniProtKB-KW"/>
</dbReference>